<protein>
    <submittedName>
        <fullName evidence="3">Protein SGT1 homolog</fullName>
    </submittedName>
</protein>
<dbReference type="Pfam" id="PF07093">
    <property type="entry name" value="SGT1"/>
    <property type="match status" value="2"/>
</dbReference>
<feature type="compositionally biased region" description="Basic and acidic residues" evidence="1">
    <location>
        <begin position="502"/>
        <end position="515"/>
    </location>
</feature>
<feature type="region of interest" description="Disordered" evidence="1">
    <location>
        <begin position="462"/>
        <end position="558"/>
    </location>
</feature>
<dbReference type="RefSeq" id="XP_006812072.1">
    <property type="nucleotide sequence ID" value="XM_006812009.1"/>
</dbReference>
<evidence type="ECO:0000313" key="3">
    <source>
        <dbReference type="RefSeq" id="XP_006812072.1"/>
    </source>
</evidence>
<feature type="compositionally biased region" description="Acidic residues" evidence="1">
    <location>
        <begin position="481"/>
        <end position="501"/>
    </location>
</feature>
<feature type="compositionally biased region" description="Basic and acidic residues" evidence="1">
    <location>
        <begin position="523"/>
        <end position="532"/>
    </location>
</feature>
<evidence type="ECO:0000256" key="1">
    <source>
        <dbReference type="SAM" id="MobiDB-lite"/>
    </source>
</evidence>
<reference evidence="3" key="1">
    <citation type="submission" date="2025-08" db="UniProtKB">
        <authorList>
            <consortium name="RefSeq"/>
        </authorList>
    </citation>
    <scope>IDENTIFICATION</scope>
    <source>
        <tissue evidence="3">Testes</tissue>
    </source>
</reference>
<gene>
    <name evidence="3" type="primary">LOC102808284</name>
</gene>
<dbReference type="PANTHER" id="PTHR13060:SF0">
    <property type="entry name" value="PROTEIN ECDYSONELESS HOMOLOG"/>
    <property type="match status" value="1"/>
</dbReference>
<dbReference type="InterPro" id="IPR010770">
    <property type="entry name" value="Ecd"/>
</dbReference>
<name>A0ABM0LWD1_SACKO</name>
<accession>A0ABM0LWD1</accession>
<keyword evidence="2" id="KW-1185">Reference proteome</keyword>
<organism evidence="2 3">
    <name type="scientific">Saccoglossus kowalevskii</name>
    <name type="common">Acorn worm</name>
    <dbReference type="NCBI Taxonomy" id="10224"/>
    <lineage>
        <taxon>Eukaryota</taxon>
        <taxon>Metazoa</taxon>
        <taxon>Hemichordata</taxon>
        <taxon>Enteropneusta</taxon>
        <taxon>Harrimaniidae</taxon>
        <taxon>Saccoglossus</taxon>
    </lineage>
</organism>
<dbReference type="PANTHER" id="PTHR13060">
    <property type="entry name" value="SGT1 PROTEIN HSGT1 SUPPRESSOR OF GCR2"/>
    <property type="match status" value="1"/>
</dbReference>
<dbReference type="Proteomes" id="UP000694865">
    <property type="component" value="Unplaced"/>
</dbReference>
<sequence length="603" mass="68400">MAGVEHVEDVVEYFLFIKYDQLDSEVKSQKEAAEESLDKYLAYLSSHLVDYIWQRDPFNIRIVPGVGGNPTHLHGITNYGDNIEDEWFIVYLLFQLTEVFPELTVKISDSDGEFLLIEAADYLPKWLDPDTSINRVFIQNGQLHIIPLPVSPADIGVLPTESPTLQISLQTVYHHPHRTVASTQIQQAVRRKLQNVVQSGLITAYKACRRMKYFPPDERIMTTVKMTRCLYGQLLQQRFQPDKSSGWNLPSESNPIHRSHDMGMKLAHGFEILCARCTGKSASSSNEQEVNEVRWQRYLQSLKDKDYFRGELKGSRLYNELIKSAKEYYTEIMVHSDNIERTEPGHQVLEILHSNKVSFHDLKVAEKNLQPEDDDSWLFLTPDQLEQMLHEAVGKSTATSLPDEKDLLSAMSYDLGSVADNMKAFVNKVSSHEGAEFPKMSENAQINFDSSGFLEALENMLGGGFREPKSDDSGDDSSGFLDDDEEEEYDLDDDDELEGEAAEMKEMMEQMDRELSQTMMGKSFEKQTEKKPTSSKTTSQDEQEDAKYGGSEEPEDIPAVDVDVNLLKNLLESYSSQQGLAGPTSNLLHSMGMKLPHDMDDLD</sequence>
<dbReference type="GeneID" id="102808284"/>
<evidence type="ECO:0000313" key="2">
    <source>
        <dbReference type="Proteomes" id="UP000694865"/>
    </source>
</evidence>
<proteinExistence type="predicted"/>